<dbReference type="NCBIfam" id="TIGR02745">
    <property type="entry name" value="ccoG_rdxA_fixG"/>
    <property type="match status" value="1"/>
</dbReference>
<evidence type="ECO:0000313" key="9">
    <source>
        <dbReference type="EMBL" id="MFC3151147.1"/>
    </source>
</evidence>
<dbReference type="RefSeq" id="WP_386719372.1">
    <property type="nucleotide sequence ID" value="NZ_JBHRSZ010000004.1"/>
</dbReference>
<evidence type="ECO:0000256" key="3">
    <source>
        <dbReference type="ARBA" id="ARBA00022723"/>
    </source>
</evidence>
<keyword evidence="1" id="KW-0813">Transport</keyword>
<dbReference type="InterPro" id="IPR017900">
    <property type="entry name" value="4Fe4S_Fe_S_CS"/>
</dbReference>
<accession>A0ABV7HHJ5</accession>
<dbReference type="Proteomes" id="UP001595476">
    <property type="component" value="Unassembled WGS sequence"/>
</dbReference>
<keyword evidence="7" id="KW-0472">Membrane</keyword>
<evidence type="ECO:0000259" key="8">
    <source>
        <dbReference type="PROSITE" id="PS51379"/>
    </source>
</evidence>
<keyword evidence="2" id="KW-0004">4Fe-4S</keyword>
<dbReference type="SUPFAM" id="SSF54862">
    <property type="entry name" value="4Fe-4S ferredoxins"/>
    <property type="match status" value="1"/>
</dbReference>
<dbReference type="InterPro" id="IPR032879">
    <property type="entry name" value="FixG_C"/>
</dbReference>
<dbReference type="Pfam" id="PF13746">
    <property type="entry name" value="Fer4_18"/>
    <property type="match status" value="1"/>
</dbReference>
<dbReference type="PROSITE" id="PS51379">
    <property type="entry name" value="4FE4S_FER_2"/>
    <property type="match status" value="1"/>
</dbReference>
<keyword evidence="7" id="KW-0812">Transmembrane</keyword>
<reference evidence="10" key="1">
    <citation type="journal article" date="2019" name="Int. J. Syst. Evol. Microbiol.">
        <title>The Global Catalogue of Microorganisms (GCM) 10K type strain sequencing project: providing services to taxonomists for standard genome sequencing and annotation.</title>
        <authorList>
            <consortium name="The Broad Institute Genomics Platform"/>
            <consortium name="The Broad Institute Genome Sequencing Center for Infectious Disease"/>
            <person name="Wu L."/>
            <person name="Ma J."/>
        </authorList>
    </citation>
    <scope>NUCLEOTIDE SEQUENCE [LARGE SCALE GENOMIC DNA]</scope>
    <source>
        <strain evidence="10">KCTC 52438</strain>
    </source>
</reference>
<keyword evidence="10" id="KW-1185">Reference proteome</keyword>
<feature type="transmembrane region" description="Helical" evidence="7">
    <location>
        <begin position="205"/>
        <end position="222"/>
    </location>
</feature>
<feature type="transmembrane region" description="Helical" evidence="7">
    <location>
        <begin position="168"/>
        <end position="185"/>
    </location>
</feature>
<dbReference type="InterPro" id="IPR014116">
    <property type="entry name" value="Cyt_c_oxidase_cbb3_FixG"/>
</dbReference>
<dbReference type="InterPro" id="IPR017896">
    <property type="entry name" value="4Fe4S_Fe-S-bd"/>
</dbReference>
<dbReference type="Pfam" id="PF12801">
    <property type="entry name" value="Fer4_5"/>
    <property type="match status" value="1"/>
</dbReference>
<dbReference type="PROSITE" id="PS00198">
    <property type="entry name" value="4FE4S_FER_1"/>
    <property type="match status" value="1"/>
</dbReference>
<sequence>MGDKIPTKNIASPEVEPNSAEMFTGDQAIKSRDKIQVRAITGQFTKFRKMGGWLLFVVFFGTSWLNWNGHQAVLWDIPNRQFNIFSITLWPQDLMLLSMLLVICAFGLFAITMFAGRIWCGYTCPQTVWTFIFMWIEKQVEGDRNARIKLDKQPFSPKKLALRLTKHALWLAFALATAITFIGYFTPIRQLVIDIFTFNAGNTAYFWLGFFTLMTYLNAGWLREQVCIYMCPYARFQAVMFDKDTLIVSYDEERGENRGPRKKSADPKELGLGDCVDCSLCVQVCPVGIDIRDGLQYECIACAKCIEACDSVMDKVGYDRGLISYTSEHQLKGNEWKLLRPRFIGYIVALIVMFSALMYNLFTLIPVDLEVDRGRGANLFRENFKGDIENSYNIRIMNKSQHAETYILSASGFEDLIIIGDTKIHLQSGEISQVPVSVVVPAQNLASRSEPIYFNVVADSDETITAESESRFMGPRHRR</sequence>
<dbReference type="Pfam" id="PF11614">
    <property type="entry name" value="FixG_C"/>
    <property type="match status" value="1"/>
</dbReference>
<keyword evidence="4" id="KW-0249">Electron transport</keyword>
<keyword evidence="5" id="KW-0408">Iron</keyword>
<comment type="caution">
    <text evidence="9">The sequence shown here is derived from an EMBL/GenBank/DDBJ whole genome shotgun (WGS) entry which is preliminary data.</text>
</comment>
<evidence type="ECO:0000256" key="6">
    <source>
        <dbReference type="ARBA" id="ARBA00023014"/>
    </source>
</evidence>
<evidence type="ECO:0000313" key="10">
    <source>
        <dbReference type="Proteomes" id="UP001595476"/>
    </source>
</evidence>
<keyword evidence="3" id="KW-0479">Metal-binding</keyword>
<evidence type="ECO:0000256" key="5">
    <source>
        <dbReference type="ARBA" id="ARBA00023004"/>
    </source>
</evidence>
<proteinExistence type="predicted"/>
<feature type="transmembrane region" description="Helical" evidence="7">
    <location>
        <begin position="50"/>
        <end position="67"/>
    </location>
</feature>
<dbReference type="EMBL" id="JBHRSZ010000004">
    <property type="protein sequence ID" value="MFC3151147.1"/>
    <property type="molecule type" value="Genomic_DNA"/>
</dbReference>
<dbReference type="Gene3D" id="2.60.40.10">
    <property type="entry name" value="Immunoglobulins"/>
    <property type="match status" value="1"/>
</dbReference>
<keyword evidence="6" id="KW-0411">Iron-sulfur</keyword>
<protein>
    <submittedName>
        <fullName evidence="9">Cytochrome c oxidase accessory protein CcoG</fullName>
    </submittedName>
</protein>
<gene>
    <name evidence="9" type="primary">ccoG</name>
    <name evidence="9" type="ORF">ACFOEK_08910</name>
</gene>
<dbReference type="InterPro" id="IPR051684">
    <property type="entry name" value="Electron_Trans/Redox"/>
</dbReference>
<organism evidence="9 10">
    <name type="scientific">Litoribrevibacter euphylliae</name>
    <dbReference type="NCBI Taxonomy" id="1834034"/>
    <lineage>
        <taxon>Bacteria</taxon>
        <taxon>Pseudomonadati</taxon>
        <taxon>Pseudomonadota</taxon>
        <taxon>Gammaproteobacteria</taxon>
        <taxon>Oceanospirillales</taxon>
        <taxon>Oceanospirillaceae</taxon>
        <taxon>Litoribrevibacter</taxon>
    </lineage>
</organism>
<dbReference type="PANTHER" id="PTHR30176:SF3">
    <property type="entry name" value="FERREDOXIN-TYPE PROTEIN NAPH"/>
    <property type="match status" value="1"/>
</dbReference>
<keyword evidence="7" id="KW-1133">Transmembrane helix</keyword>
<evidence type="ECO:0000256" key="7">
    <source>
        <dbReference type="SAM" id="Phobius"/>
    </source>
</evidence>
<feature type="transmembrane region" description="Helical" evidence="7">
    <location>
        <begin position="343"/>
        <end position="362"/>
    </location>
</feature>
<feature type="transmembrane region" description="Helical" evidence="7">
    <location>
        <begin position="94"/>
        <end position="115"/>
    </location>
</feature>
<feature type="domain" description="4Fe-4S ferredoxin-type" evidence="8">
    <location>
        <begin position="266"/>
        <end position="294"/>
    </location>
</feature>
<name>A0ABV7HHJ5_9GAMM</name>
<evidence type="ECO:0000256" key="2">
    <source>
        <dbReference type="ARBA" id="ARBA00022485"/>
    </source>
</evidence>
<dbReference type="PANTHER" id="PTHR30176">
    <property type="entry name" value="FERREDOXIN-TYPE PROTEIN NAPH"/>
    <property type="match status" value="1"/>
</dbReference>
<evidence type="ECO:0000256" key="1">
    <source>
        <dbReference type="ARBA" id="ARBA00022448"/>
    </source>
</evidence>
<dbReference type="InterPro" id="IPR013783">
    <property type="entry name" value="Ig-like_fold"/>
</dbReference>
<evidence type="ECO:0000256" key="4">
    <source>
        <dbReference type="ARBA" id="ARBA00022982"/>
    </source>
</evidence>